<dbReference type="PROSITE" id="PS51747">
    <property type="entry name" value="CYT_DCMP_DEAMINASES_2"/>
    <property type="match status" value="1"/>
</dbReference>
<protein>
    <submittedName>
        <fullName evidence="2">tRNA(Arg) A34 adenosine deaminase TadA</fullName>
    </submittedName>
</protein>
<gene>
    <name evidence="2" type="ORF">BDK89_3170</name>
</gene>
<sequence>MIAGLEQPWRVAFEEAWASWVAGNFGIGAAVVDPADGSIVSSGRNRVAQTEREPGLLSGNMTAHAEMNAFAALDRFNAEGLHVYTTLEPCIMCISTSMLLKVAHVHFAAGDEFYEGLDDLWGGHALTRERLPAATGPFTGEHARLAAFARFLPMSFTLRHFPGRTADQRARTEHPELAALIDELLADGSIDDLRTIDTVDTALATLWPRLPR</sequence>
<dbReference type="CDD" id="cd01285">
    <property type="entry name" value="nucleoside_deaminase"/>
    <property type="match status" value="1"/>
</dbReference>
<comment type="caution">
    <text evidence="2">The sequence shown here is derived from an EMBL/GenBank/DDBJ whole genome shotgun (WGS) entry which is preliminary data.</text>
</comment>
<accession>A0A4R7I2V0</accession>
<dbReference type="GO" id="GO:0003824">
    <property type="term" value="F:catalytic activity"/>
    <property type="evidence" value="ECO:0007669"/>
    <property type="project" value="InterPro"/>
</dbReference>
<dbReference type="AlphaFoldDB" id="A0A4R7I2V0"/>
<dbReference type="EMBL" id="SOAU01000001">
    <property type="protein sequence ID" value="TDT17560.1"/>
    <property type="molecule type" value="Genomic_DNA"/>
</dbReference>
<feature type="domain" description="CMP/dCMP-type deaminase" evidence="1">
    <location>
        <begin position="3"/>
        <end position="129"/>
    </location>
</feature>
<dbReference type="PANTHER" id="PTHR11079">
    <property type="entry name" value="CYTOSINE DEAMINASE FAMILY MEMBER"/>
    <property type="match status" value="1"/>
</dbReference>
<dbReference type="SUPFAM" id="SSF53927">
    <property type="entry name" value="Cytidine deaminase-like"/>
    <property type="match status" value="1"/>
</dbReference>
<keyword evidence="3" id="KW-1185">Reference proteome</keyword>
<evidence type="ECO:0000313" key="2">
    <source>
        <dbReference type="EMBL" id="TDT17560.1"/>
    </source>
</evidence>
<dbReference type="InterPro" id="IPR002125">
    <property type="entry name" value="CMP_dCMP_dom"/>
</dbReference>
<dbReference type="Proteomes" id="UP000294558">
    <property type="component" value="Unassembled WGS sequence"/>
</dbReference>
<dbReference type="OrthoDB" id="9802676at2"/>
<dbReference type="PANTHER" id="PTHR11079:SF179">
    <property type="entry name" value="TRNA(ADENINE(34)) DEAMINASE, CHLOROPLASTIC"/>
    <property type="match status" value="1"/>
</dbReference>
<dbReference type="Gene3D" id="3.40.140.10">
    <property type="entry name" value="Cytidine Deaminase, domain 2"/>
    <property type="match status" value="1"/>
</dbReference>
<evidence type="ECO:0000259" key="1">
    <source>
        <dbReference type="PROSITE" id="PS51747"/>
    </source>
</evidence>
<evidence type="ECO:0000313" key="3">
    <source>
        <dbReference type="Proteomes" id="UP000294558"/>
    </source>
</evidence>
<dbReference type="Pfam" id="PF00383">
    <property type="entry name" value="dCMP_cyt_deam_1"/>
    <property type="match status" value="1"/>
</dbReference>
<name>A0A4R7I2V0_9ACTN</name>
<proteinExistence type="predicted"/>
<organism evidence="2 3">
    <name type="scientific">Ilumatobacter fluminis</name>
    <dbReference type="NCBI Taxonomy" id="467091"/>
    <lineage>
        <taxon>Bacteria</taxon>
        <taxon>Bacillati</taxon>
        <taxon>Actinomycetota</taxon>
        <taxon>Acidimicrobiia</taxon>
        <taxon>Acidimicrobiales</taxon>
        <taxon>Ilumatobacteraceae</taxon>
        <taxon>Ilumatobacter</taxon>
    </lineage>
</organism>
<dbReference type="RefSeq" id="WP_133869844.1">
    <property type="nucleotide sequence ID" value="NZ_SOAU01000001.1"/>
</dbReference>
<dbReference type="InterPro" id="IPR016193">
    <property type="entry name" value="Cytidine_deaminase-like"/>
</dbReference>
<reference evidence="2 3" key="1">
    <citation type="submission" date="2019-03" db="EMBL/GenBank/DDBJ databases">
        <title>Sequencing the genomes of 1000 actinobacteria strains.</title>
        <authorList>
            <person name="Klenk H.-P."/>
        </authorList>
    </citation>
    <scope>NUCLEOTIDE SEQUENCE [LARGE SCALE GENOMIC DNA]</scope>
    <source>
        <strain evidence="2 3">DSM 18936</strain>
    </source>
</reference>